<gene>
    <name evidence="2" type="ORF">DD236_02860</name>
</gene>
<keyword evidence="1" id="KW-0472">Membrane</keyword>
<feature type="transmembrane region" description="Helical" evidence="1">
    <location>
        <begin position="107"/>
        <end position="125"/>
    </location>
</feature>
<comment type="caution">
    <text evidence="2">The sequence shown here is derived from an EMBL/GenBank/DDBJ whole genome shotgun (WGS) entry which is preliminary data.</text>
</comment>
<reference evidence="3" key="1">
    <citation type="submission" date="2018-05" db="EMBL/GenBank/DDBJ databases">
        <authorList>
            <person name="Li Y."/>
        </authorList>
    </citation>
    <scope>NUCLEOTIDE SEQUENCE [LARGE SCALE GENOMIC DNA]</scope>
    <source>
        <strain evidence="3">sk1b4</strain>
    </source>
</reference>
<keyword evidence="1" id="KW-1133">Transmembrane helix</keyword>
<dbReference type="OrthoDB" id="4174405at2"/>
<name>A0A2V1K897_9ACTO</name>
<feature type="transmembrane region" description="Helical" evidence="1">
    <location>
        <begin position="54"/>
        <end position="76"/>
    </location>
</feature>
<accession>A0A2V1K897</accession>
<evidence type="ECO:0000313" key="2">
    <source>
        <dbReference type="EMBL" id="PWF27343.1"/>
    </source>
</evidence>
<dbReference type="EMBL" id="QETB01000001">
    <property type="protein sequence ID" value="PWF27343.1"/>
    <property type="molecule type" value="Genomic_DNA"/>
</dbReference>
<feature type="transmembrane region" description="Helical" evidence="1">
    <location>
        <begin position="82"/>
        <end position="102"/>
    </location>
</feature>
<evidence type="ECO:0000313" key="3">
    <source>
        <dbReference type="Proteomes" id="UP000245283"/>
    </source>
</evidence>
<dbReference type="RefSeq" id="WP_109092843.1">
    <property type="nucleotide sequence ID" value="NZ_QETB01000001.1"/>
</dbReference>
<proteinExistence type="predicted"/>
<feature type="transmembrane region" description="Helical" evidence="1">
    <location>
        <begin position="20"/>
        <end position="42"/>
    </location>
</feature>
<dbReference type="AlphaFoldDB" id="A0A2V1K897"/>
<sequence>MFTIVYLVPIGLASSMRMRLLAIGIFLAVLIVGSAIALTGTPSRRIPTSRAEKCVGLTAFGESIAAIVGLIVGFVTGNWWPFGVLLLGSVALHFISLAVAFFRRADYIAIACIFISLTMAIVNPLETLWDSWAIAGALAAASTAMYVIVIGRSLRHSNSSS</sequence>
<keyword evidence="1" id="KW-0812">Transmembrane</keyword>
<evidence type="ECO:0000256" key="1">
    <source>
        <dbReference type="SAM" id="Phobius"/>
    </source>
</evidence>
<keyword evidence="3" id="KW-1185">Reference proteome</keyword>
<dbReference type="Proteomes" id="UP000245283">
    <property type="component" value="Unassembled WGS sequence"/>
</dbReference>
<protein>
    <submittedName>
        <fullName evidence="2">Uncharacterized protein</fullName>
    </submittedName>
</protein>
<organism evidence="2 3">
    <name type="scientific">Ancrocorticia populi</name>
    <dbReference type="NCBI Taxonomy" id="2175228"/>
    <lineage>
        <taxon>Bacteria</taxon>
        <taxon>Bacillati</taxon>
        <taxon>Actinomycetota</taxon>
        <taxon>Actinomycetes</taxon>
        <taxon>Actinomycetales</taxon>
        <taxon>Actinomycetaceae</taxon>
        <taxon>Ancrocorticia</taxon>
    </lineage>
</organism>
<feature type="transmembrane region" description="Helical" evidence="1">
    <location>
        <begin position="131"/>
        <end position="151"/>
    </location>
</feature>